<comment type="caution">
    <text evidence="3">The sequence shown here is derived from an EMBL/GenBank/DDBJ whole genome shotgun (WGS) entry which is preliminary data.</text>
</comment>
<dbReference type="PANTHER" id="PTHR31339:SF9">
    <property type="entry name" value="PLASMIN AND FIBRONECTIN-BINDING PROTEIN A"/>
    <property type="match status" value="1"/>
</dbReference>
<protein>
    <submittedName>
        <fullName evidence="3">Glycoside hydrolase family 28 protein</fullName>
    </submittedName>
</protein>
<comment type="similarity">
    <text evidence="1">Belongs to the glycosyl hydrolase 28 family.</text>
</comment>
<dbReference type="PANTHER" id="PTHR31339">
    <property type="entry name" value="PECTIN LYASE-RELATED"/>
    <property type="match status" value="1"/>
</dbReference>
<dbReference type="InterPro" id="IPR051801">
    <property type="entry name" value="GH28_Enzymes"/>
</dbReference>
<evidence type="ECO:0000256" key="2">
    <source>
        <dbReference type="SAM" id="SignalP"/>
    </source>
</evidence>
<keyword evidence="1" id="KW-0326">Glycosidase</keyword>
<reference evidence="3" key="1">
    <citation type="submission" date="2021-06" db="EMBL/GenBank/DDBJ databases">
        <authorList>
            <person name="Huq M.A."/>
        </authorList>
    </citation>
    <scope>NUCLEOTIDE SEQUENCE</scope>
    <source>
        <strain evidence="3">MAH-26</strain>
    </source>
</reference>
<organism evidence="3 4">
    <name type="scientific">Pinibacter aurantiacus</name>
    <dbReference type="NCBI Taxonomy" id="2851599"/>
    <lineage>
        <taxon>Bacteria</taxon>
        <taxon>Pseudomonadati</taxon>
        <taxon>Bacteroidota</taxon>
        <taxon>Chitinophagia</taxon>
        <taxon>Chitinophagales</taxon>
        <taxon>Chitinophagaceae</taxon>
        <taxon>Pinibacter</taxon>
    </lineage>
</organism>
<name>A0A9E2S7Z8_9BACT</name>
<accession>A0A9E2S7Z8</accession>
<dbReference type="InterPro" id="IPR000743">
    <property type="entry name" value="Glyco_hydro_28"/>
</dbReference>
<evidence type="ECO:0000313" key="3">
    <source>
        <dbReference type="EMBL" id="MBV4357297.1"/>
    </source>
</evidence>
<gene>
    <name evidence="3" type="ORF">KTO63_09080</name>
</gene>
<dbReference type="Pfam" id="PF00295">
    <property type="entry name" value="Glyco_hydro_28"/>
    <property type="match status" value="1"/>
</dbReference>
<dbReference type="AlphaFoldDB" id="A0A9E2S7Z8"/>
<keyword evidence="2" id="KW-0732">Signal</keyword>
<keyword evidence="1 3" id="KW-0378">Hydrolase</keyword>
<dbReference type="Proteomes" id="UP000812270">
    <property type="component" value="Unassembled WGS sequence"/>
</dbReference>
<sequence length="548" mass="60234">MKWNIKLSLIVCLSTCVANVLRAQDKTPYSWSNLPPINKPVFKNDTISIFATGAKPDGITLNTVSINRAIEKISEQGGGVVLIPNGVWLTGPIQLKNNVNLHLERAALLQFTSDKTLYPLVKANFEGKETVRNLAPITGTDLINVAITGDGVIDGNGEAWRSVKKDKMTEPEWQKLIASGGIIGADGKTWYPSSGYLLGEKQKDEPKKDSTDFTAIKDFLRPNLLVLTNCKNVLLQNATFQNSPAWGLHIILSENVTMENLNVRNLPSAQNGDGIDIESSAYVAVQNCTIDCGDDGICLKSGKDEEGRKRGKPSQFIIIRNNIVYHAHGGFVIGSEMSGGAHDIFVEDCIFIGTDIGLRFKTARGRGGIVENVYIRNINMHGIVNDAILFDMYYFSKAKSLAETNGKVDIPATDEGTPQFRNFSVSNIICEGANRAILIRGLPEMSIENITLDNITIKSKKGADIIEARNIKMHDIVLSCDHNGPLFNIENSKDLVFDSIKAIITPEIFFSINGDRTGDIKVEQTNLKPIKKNVLFNYGADQSKFFIL</sequence>
<dbReference type="GO" id="GO:0005975">
    <property type="term" value="P:carbohydrate metabolic process"/>
    <property type="evidence" value="ECO:0007669"/>
    <property type="project" value="InterPro"/>
</dbReference>
<dbReference type="EMBL" id="JAHSPG010000004">
    <property type="protein sequence ID" value="MBV4357297.1"/>
    <property type="molecule type" value="Genomic_DNA"/>
</dbReference>
<dbReference type="RefSeq" id="WP_217790941.1">
    <property type="nucleotide sequence ID" value="NZ_JAHSPG010000004.1"/>
</dbReference>
<dbReference type="SMART" id="SM00710">
    <property type="entry name" value="PbH1"/>
    <property type="match status" value="5"/>
</dbReference>
<dbReference type="GO" id="GO:0004650">
    <property type="term" value="F:polygalacturonase activity"/>
    <property type="evidence" value="ECO:0007669"/>
    <property type="project" value="InterPro"/>
</dbReference>
<proteinExistence type="inferred from homology"/>
<feature type="signal peptide" evidence="2">
    <location>
        <begin position="1"/>
        <end position="23"/>
    </location>
</feature>
<feature type="chain" id="PRO_5038912338" evidence="2">
    <location>
        <begin position="24"/>
        <end position="548"/>
    </location>
</feature>
<keyword evidence="4" id="KW-1185">Reference proteome</keyword>
<evidence type="ECO:0000256" key="1">
    <source>
        <dbReference type="RuleBase" id="RU361169"/>
    </source>
</evidence>
<dbReference type="InterPro" id="IPR006626">
    <property type="entry name" value="PbH1"/>
</dbReference>
<evidence type="ECO:0000313" key="4">
    <source>
        <dbReference type="Proteomes" id="UP000812270"/>
    </source>
</evidence>